<dbReference type="PANTHER" id="PTHR24067">
    <property type="entry name" value="UBIQUITIN-CONJUGATING ENZYME E2"/>
    <property type="match status" value="1"/>
</dbReference>
<dbReference type="Gene3D" id="3.10.110.10">
    <property type="entry name" value="Ubiquitin Conjugating Enzyme"/>
    <property type="match status" value="1"/>
</dbReference>
<feature type="domain" description="UBC core" evidence="1">
    <location>
        <begin position="1"/>
        <end position="83"/>
    </location>
</feature>
<dbReference type="InterPro" id="IPR016135">
    <property type="entry name" value="UBQ-conjugating_enzyme/RWD"/>
</dbReference>
<keyword evidence="3" id="KW-1185">Reference proteome</keyword>
<dbReference type="Pfam" id="PF00179">
    <property type="entry name" value="UQ_con"/>
    <property type="match status" value="1"/>
</dbReference>
<dbReference type="PROSITE" id="PS50127">
    <property type="entry name" value="UBC_2"/>
    <property type="match status" value="1"/>
</dbReference>
<dbReference type="EMBL" id="JBBHLL010000443">
    <property type="protein sequence ID" value="KAK7802841.1"/>
    <property type="molecule type" value="Genomic_DNA"/>
</dbReference>
<accession>A0AAW0HKF8</accession>
<dbReference type="InterPro" id="IPR000608">
    <property type="entry name" value="UBC"/>
</dbReference>
<dbReference type="Proteomes" id="UP001488838">
    <property type="component" value="Unassembled WGS sequence"/>
</dbReference>
<gene>
    <name evidence="2" type="ORF">U0070_016324</name>
</gene>
<dbReference type="InterPro" id="IPR050113">
    <property type="entry name" value="Ub_conjugating_enzyme"/>
</dbReference>
<evidence type="ECO:0000313" key="2">
    <source>
        <dbReference type="EMBL" id="KAK7802841.1"/>
    </source>
</evidence>
<evidence type="ECO:0000259" key="1">
    <source>
        <dbReference type="PROSITE" id="PS50127"/>
    </source>
</evidence>
<evidence type="ECO:0000313" key="3">
    <source>
        <dbReference type="Proteomes" id="UP001488838"/>
    </source>
</evidence>
<protein>
    <recommendedName>
        <fullName evidence="1">UBC core domain-containing protein</fullName>
    </recommendedName>
</protein>
<organism evidence="2 3">
    <name type="scientific">Myodes glareolus</name>
    <name type="common">Bank vole</name>
    <name type="synonym">Clethrionomys glareolus</name>
    <dbReference type="NCBI Taxonomy" id="447135"/>
    <lineage>
        <taxon>Eukaryota</taxon>
        <taxon>Metazoa</taxon>
        <taxon>Chordata</taxon>
        <taxon>Craniata</taxon>
        <taxon>Vertebrata</taxon>
        <taxon>Euteleostomi</taxon>
        <taxon>Mammalia</taxon>
        <taxon>Eutheria</taxon>
        <taxon>Euarchontoglires</taxon>
        <taxon>Glires</taxon>
        <taxon>Rodentia</taxon>
        <taxon>Myomorpha</taxon>
        <taxon>Muroidea</taxon>
        <taxon>Cricetidae</taxon>
        <taxon>Arvicolinae</taxon>
        <taxon>Myodes</taxon>
    </lineage>
</organism>
<dbReference type="SUPFAM" id="SSF54495">
    <property type="entry name" value="UBC-like"/>
    <property type="match status" value="1"/>
</dbReference>
<proteinExistence type="predicted"/>
<reference evidence="2 3" key="1">
    <citation type="journal article" date="2023" name="bioRxiv">
        <title>Conserved and derived expression patterns and positive selection on dental genes reveal complex evolutionary context of ever-growing rodent molars.</title>
        <authorList>
            <person name="Calamari Z.T."/>
            <person name="Song A."/>
            <person name="Cohen E."/>
            <person name="Akter M."/>
            <person name="Roy R.D."/>
            <person name="Hallikas O."/>
            <person name="Christensen M.M."/>
            <person name="Li P."/>
            <person name="Marangoni P."/>
            <person name="Jernvall J."/>
            <person name="Klein O.D."/>
        </authorList>
    </citation>
    <scope>NUCLEOTIDE SEQUENCE [LARGE SCALE GENOMIC DNA]</scope>
    <source>
        <strain evidence="2">V071</strain>
    </source>
</reference>
<sequence>MSLSPCYHPSVDTQGNICLDILKDKWSPLYDVRTILLYTQSLLGESTIDSPGHTYAAEPCQAPGTSEVPTRNLFKAGLQSGAVKQAVQPLFHVILFLR</sequence>
<comment type="caution">
    <text evidence="2">The sequence shown here is derived from an EMBL/GenBank/DDBJ whole genome shotgun (WGS) entry which is preliminary data.</text>
</comment>
<dbReference type="AlphaFoldDB" id="A0AAW0HKF8"/>
<name>A0AAW0HKF8_MYOGA</name>